<dbReference type="EMBL" id="JPKY01000053">
    <property type="protein sequence ID" value="KFH44174.1"/>
    <property type="molecule type" value="Genomic_DNA"/>
</dbReference>
<evidence type="ECO:0000256" key="7">
    <source>
        <dbReference type="SAM" id="MobiDB-lite"/>
    </source>
</evidence>
<dbReference type="CDD" id="cd22701">
    <property type="entry name" value="FHA_FKH1-like"/>
    <property type="match status" value="1"/>
</dbReference>
<feature type="DNA-binding region" description="Fork-head" evidence="6">
    <location>
        <begin position="318"/>
        <end position="407"/>
    </location>
</feature>
<feature type="region of interest" description="Disordered" evidence="7">
    <location>
        <begin position="247"/>
        <end position="298"/>
    </location>
</feature>
<dbReference type="PRINTS" id="PR00053">
    <property type="entry name" value="FORKHEAD"/>
</dbReference>
<dbReference type="Pfam" id="PF00498">
    <property type="entry name" value="FHA"/>
    <property type="match status" value="1"/>
</dbReference>
<keyword evidence="11" id="KW-1185">Reference proteome</keyword>
<gene>
    <name evidence="10" type="ORF">ACRE_050290</name>
</gene>
<dbReference type="Pfam" id="PF00250">
    <property type="entry name" value="Forkhead"/>
    <property type="match status" value="1"/>
</dbReference>
<dbReference type="PROSITE" id="PS00657">
    <property type="entry name" value="FORK_HEAD_1"/>
    <property type="match status" value="1"/>
</dbReference>
<dbReference type="GO" id="GO:0000978">
    <property type="term" value="F:RNA polymerase II cis-regulatory region sequence-specific DNA binding"/>
    <property type="evidence" value="ECO:0007669"/>
    <property type="project" value="TreeGrafter"/>
</dbReference>
<dbReference type="SMART" id="SM00240">
    <property type="entry name" value="FHA"/>
    <property type="match status" value="1"/>
</dbReference>
<dbReference type="CDD" id="cd00059">
    <property type="entry name" value="FH_FOX"/>
    <property type="match status" value="1"/>
</dbReference>
<feature type="compositionally biased region" description="Polar residues" evidence="7">
    <location>
        <begin position="420"/>
        <end position="432"/>
    </location>
</feature>
<feature type="compositionally biased region" description="Polar residues" evidence="7">
    <location>
        <begin position="544"/>
        <end position="558"/>
    </location>
</feature>
<dbReference type="InterPro" id="IPR036388">
    <property type="entry name" value="WH-like_DNA-bd_sf"/>
</dbReference>
<evidence type="ECO:0000256" key="1">
    <source>
        <dbReference type="ARBA" id="ARBA00004123"/>
    </source>
</evidence>
<dbReference type="Gene3D" id="2.60.200.20">
    <property type="match status" value="1"/>
</dbReference>
<dbReference type="SMART" id="SM00339">
    <property type="entry name" value="FH"/>
    <property type="match status" value="1"/>
</dbReference>
<reference evidence="11" key="1">
    <citation type="journal article" date="2014" name="Genome Announc.">
        <title>Genome sequence and annotation of Acremonium chrysogenum, producer of the beta-lactam antibiotic cephalosporin C.</title>
        <authorList>
            <person name="Terfehr D."/>
            <person name="Dahlmann T.A."/>
            <person name="Specht T."/>
            <person name="Zadra I."/>
            <person name="Kuernsteiner H."/>
            <person name="Kueck U."/>
        </authorList>
    </citation>
    <scope>NUCLEOTIDE SEQUENCE [LARGE SCALE GENOMIC DNA]</scope>
    <source>
        <strain evidence="11">ATCC 11550 / CBS 779.69 / DSM 880 / IAM 14645 / JCM 23072 / IMI 49137</strain>
    </source>
</reference>
<dbReference type="STRING" id="857340.A0A086T492"/>
<feature type="region of interest" description="Disordered" evidence="7">
    <location>
        <begin position="488"/>
        <end position="644"/>
    </location>
</feature>
<dbReference type="PANTHER" id="PTHR45881:SF1">
    <property type="entry name" value="FORK HEAD PROTEIN HOMOLOG 2"/>
    <property type="match status" value="1"/>
</dbReference>
<evidence type="ECO:0000313" key="11">
    <source>
        <dbReference type="Proteomes" id="UP000029964"/>
    </source>
</evidence>
<evidence type="ECO:0000259" key="9">
    <source>
        <dbReference type="PROSITE" id="PS50039"/>
    </source>
</evidence>
<comment type="caution">
    <text evidence="10">The sequence shown here is derived from an EMBL/GenBank/DDBJ whole genome shotgun (WGS) entry which is preliminary data.</text>
</comment>
<dbReference type="PROSITE" id="PS50039">
    <property type="entry name" value="FORK_HEAD_3"/>
    <property type="match status" value="1"/>
</dbReference>
<dbReference type="SUPFAM" id="SSF49879">
    <property type="entry name" value="SMAD/FHA domain"/>
    <property type="match status" value="1"/>
</dbReference>
<feature type="domain" description="FHA" evidence="8">
    <location>
        <begin position="148"/>
        <end position="202"/>
    </location>
</feature>
<dbReference type="PROSITE" id="PS50006">
    <property type="entry name" value="FHA_DOMAIN"/>
    <property type="match status" value="1"/>
</dbReference>
<feature type="compositionally biased region" description="Low complexity" evidence="7">
    <location>
        <begin position="263"/>
        <end position="272"/>
    </location>
</feature>
<dbReference type="Gene3D" id="1.10.10.10">
    <property type="entry name" value="Winged helix-like DNA-binding domain superfamily/Winged helix DNA-binding domain"/>
    <property type="match status" value="1"/>
</dbReference>
<evidence type="ECO:0000256" key="2">
    <source>
        <dbReference type="ARBA" id="ARBA00023015"/>
    </source>
</evidence>
<evidence type="ECO:0000256" key="5">
    <source>
        <dbReference type="ARBA" id="ARBA00023242"/>
    </source>
</evidence>
<dbReference type="SUPFAM" id="SSF46785">
    <property type="entry name" value="Winged helix' DNA-binding domain"/>
    <property type="match status" value="1"/>
</dbReference>
<keyword evidence="5 6" id="KW-0539">Nucleus</keyword>
<keyword evidence="3 6" id="KW-0238">DNA-binding</keyword>
<name>A0A086T492_HAPC1</name>
<feature type="compositionally biased region" description="Polar residues" evidence="7">
    <location>
        <begin position="280"/>
        <end position="294"/>
    </location>
</feature>
<dbReference type="InterPro" id="IPR018122">
    <property type="entry name" value="TF_fork_head_CS_1"/>
</dbReference>
<feature type="domain" description="Fork-head" evidence="9">
    <location>
        <begin position="318"/>
        <end position="407"/>
    </location>
</feature>
<dbReference type="PANTHER" id="PTHR45881">
    <property type="entry name" value="CHECKPOINT SUPPRESSOR 1-LIKE, ISOFORM A-RELATED"/>
    <property type="match status" value="1"/>
</dbReference>
<dbReference type="InterPro" id="IPR000253">
    <property type="entry name" value="FHA_dom"/>
</dbReference>
<dbReference type="Proteomes" id="UP000029964">
    <property type="component" value="Unassembled WGS sequence"/>
</dbReference>
<feature type="compositionally biased region" description="Polar residues" evidence="7">
    <location>
        <begin position="505"/>
        <end position="521"/>
    </location>
</feature>
<dbReference type="InterPro" id="IPR036390">
    <property type="entry name" value="WH_DNA-bd_sf"/>
</dbReference>
<comment type="subcellular location">
    <subcellularLocation>
        <location evidence="1 6">Nucleus</location>
    </subcellularLocation>
</comment>
<evidence type="ECO:0000259" key="8">
    <source>
        <dbReference type="PROSITE" id="PS50006"/>
    </source>
</evidence>
<feature type="region of interest" description="Disordered" evidence="7">
    <location>
        <begin position="1"/>
        <end position="88"/>
    </location>
</feature>
<protein>
    <submittedName>
        <fullName evidence="10">Fork-head transcriptional regulator-like protein</fullName>
    </submittedName>
</protein>
<evidence type="ECO:0000256" key="4">
    <source>
        <dbReference type="ARBA" id="ARBA00023163"/>
    </source>
</evidence>
<dbReference type="InterPro" id="IPR008984">
    <property type="entry name" value="SMAD_FHA_dom_sf"/>
</dbReference>
<evidence type="ECO:0000313" key="10">
    <source>
        <dbReference type="EMBL" id="KFH44174.1"/>
    </source>
</evidence>
<evidence type="ECO:0000256" key="6">
    <source>
        <dbReference type="PROSITE-ProRule" id="PRU00089"/>
    </source>
</evidence>
<dbReference type="HOGENOM" id="CLU_007090_1_0_1"/>
<organism evidence="10 11">
    <name type="scientific">Hapsidospora chrysogenum (strain ATCC 11550 / CBS 779.69 / DSM 880 / IAM 14645 / JCM 23072 / IMI 49137)</name>
    <name type="common">Acremonium chrysogenum</name>
    <dbReference type="NCBI Taxonomy" id="857340"/>
    <lineage>
        <taxon>Eukaryota</taxon>
        <taxon>Fungi</taxon>
        <taxon>Dikarya</taxon>
        <taxon>Ascomycota</taxon>
        <taxon>Pezizomycotina</taxon>
        <taxon>Sordariomycetes</taxon>
        <taxon>Hypocreomycetidae</taxon>
        <taxon>Hypocreales</taxon>
        <taxon>Bionectriaceae</taxon>
        <taxon>Hapsidospora</taxon>
    </lineage>
</organism>
<dbReference type="InterPro" id="IPR001766">
    <property type="entry name" value="Fork_head_dom"/>
</dbReference>
<accession>A0A086T492</accession>
<feature type="region of interest" description="Disordered" evidence="7">
    <location>
        <begin position="116"/>
        <end position="156"/>
    </location>
</feature>
<feature type="region of interest" description="Disordered" evidence="7">
    <location>
        <begin position="413"/>
        <end position="475"/>
    </location>
</feature>
<dbReference type="GO" id="GO:0005634">
    <property type="term" value="C:nucleus"/>
    <property type="evidence" value="ECO:0007669"/>
    <property type="project" value="UniProtKB-SubCell"/>
</dbReference>
<sequence length="666" mass="72874">MPPTSKRSQRKRRDTRQSSPTRPPEEEPTPTRPAKRRRKLSEPDPPEPESESPSNVDDDALVTQVTQKLKNPPVQATKDHANSIHEANSDGVKAYAKVAAQDWTFYITKLAVKIGRSPEAGGGEAGRGGRRSERHRESGGGSSGTGHDDVDRDEDEDQVHIDLGPSKTVSREHAVISFDSKNEKWVMTVKGRNGVRVNNLLFKPGESRQLSSGEVMEIGGVEMMFVLPSEISPLHIHPSFLERCGLNATTPKPRAPRQRSHLAPAATDDTQPGTPPPPSTQNRHPLTSTKSPAFSTPGHVMVGASGVDLSKDENKHIKPQYSYAQMITQAIISAPEGKLTLNGIYTYIMDQYAYYRHQPPSGWQQNSIRHNLSLNKHFDKVARSTYEPGKGAKWHMVPETKDELIKNAWRIGRGGHRGSSVPSSPSQLNYITQGPRDMAARGSPSSRKRRSSLITSPTPRPPLHMSQATPDGALKHSTRANAVLTVDGSPLPRFKKGGMGDRDPSFSNYNPHSPTLTSSFLQEDGASFVTPAPPRVHPKLAPPSTAQRPSQHMPTSSPAPFWRFIDIGSTPLRGTSPTKASALPPPQSSSPLRRNKSPPSSPTRPQKEVSQEPVNVPPETPVVKRNVEDNEDEEEDDDDDQGFDLAQGFQSIGAFHENGLSVGDTF</sequence>
<dbReference type="GO" id="GO:0000981">
    <property type="term" value="F:DNA-binding transcription factor activity, RNA polymerase II-specific"/>
    <property type="evidence" value="ECO:0007669"/>
    <property type="project" value="TreeGrafter"/>
</dbReference>
<dbReference type="FunFam" id="1.10.10.10:FF:000030">
    <property type="entry name" value="Forkhead box protein K2"/>
    <property type="match status" value="1"/>
</dbReference>
<dbReference type="OrthoDB" id="5954824at2759"/>
<keyword evidence="2" id="KW-0805">Transcription regulation</keyword>
<evidence type="ECO:0000256" key="3">
    <source>
        <dbReference type="ARBA" id="ARBA00023125"/>
    </source>
</evidence>
<dbReference type="AlphaFoldDB" id="A0A086T492"/>
<keyword evidence="4" id="KW-0804">Transcription</keyword>
<feature type="compositionally biased region" description="Acidic residues" evidence="7">
    <location>
        <begin position="44"/>
        <end position="60"/>
    </location>
</feature>
<feature type="compositionally biased region" description="Acidic residues" evidence="7">
    <location>
        <begin position="629"/>
        <end position="642"/>
    </location>
</feature>
<proteinExistence type="predicted"/>